<dbReference type="Proteomes" id="UP000663852">
    <property type="component" value="Unassembled WGS sequence"/>
</dbReference>
<keyword evidence="2" id="KW-1133">Transmembrane helix</keyword>
<reference evidence="3" key="1">
    <citation type="submission" date="2021-02" db="EMBL/GenBank/DDBJ databases">
        <authorList>
            <person name="Nowell W R."/>
        </authorList>
    </citation>
    <scope>NUCLEOTIDE SEQUENCE</scope>
</reference>
<feature type="region of interest" description="Disordered" evidence="1">
    <location>
        <begin position="259"/>
        <end position="286"/>
    </location>
</feature>
<feature type="transmembrane region" description="Helical" evidence="2">
    <location>
        <begin position="112"/>
        <end position="133"/>
    </location>
</feature>
<feature type="region of interest" description="Disordered" evidence="1">
    <location>
        <begin position="188"/>
        <end position="214"/>
    </location>
</feature>
<organism evidence="3 4">
    <name type="scientific">Adineta ricciae</name>
    <name type="common">Rotifer</name>
    <dbReference type="NCBI Taxonomy" id="249248"/>
    <lineage>
        <taxon>Eukaryota</taxon>
        <taxon>Metazoa</taxon>
        <taxon>Spiralia</taxon>
        <taxon>Gnathifera</taxon>
        <taxon>Rotifera</taxon>
        <taxon>Eurotatoria</taxon>
        <taxon>Bdelloidea</taxon>
        <taxon>Adinetida</taxon>
        <taxon>Adinetidae</taxon>
        <taxon>Adineta</taxon>
    </lineage>
</organism>
<gene>
    <name evidence="3" type="ORF">EDS130_LOCUS23646</name>
</gene>
<accession>A0A814U5R0</accession>
<proteinExistence type="predicted"/>
<name>A0A814U5R0_ADIRI</name>
<keyword evidence="2" id="KW-0812">Transmembrane</keyword>
<comment type="caution">
    <text evidence="3">The sequence shown here is derived from an EMBL/GenBank/DDBJ whole genome shotgun (WGS) entry which is preliminary data.</text>
</comment>
<keyword evidence="2" id="KW-0472">Membrane</keyword>
<feature type="compositionally biased region" description="Polar residues" evidence="1">
    <location>
        <begin position="188"/>
        <end position="201"/>
    </location>
</feature>
<sequence length="386" mass="44133">MLTIKCIQLIPAQYDYLTEYSIQNYLVKKSTNCYDVVSYDSSSRVLFSNQCQELCPEQYCQLFDSQPNTTIFNIFYSDSSTYDSMSSTNDGTLSYDYLYFDTCSADNHQHRVLIIIVFVLAGFIALTTVLLIVRCIIRRKRLKEGDWHPYDWRWIRDLVLCQHLTDGHPQNRPENEPNPLYFIEYNTQPSVDNNRPQTTSYHDSKSRPQVLPTSSPNIVVKRRRNYVNGYSTDSNSVPSHIDGSSGLSIPANPLPLAIIHHSDSGESSSNDSVDASSRFHSQHQPQSSILNALNRLSSKASSVLTGTHSSHGYDSLGELYHEHYYSGLDFDQFSFLFCNYEQKTLFFLKKEVVSLKHLLSSVNKVKESKSVSNVTSNLKYVFYRSC</sequence>
<evidence type="ECO:0000313" key="4">
    <source>
        <dbReference type="Proteomes" id="UP000663852"/>
    </source>
</evidence>
<evidence type="ECO:0000256" key="1">
    <source>
        <dbReference type="SAM" id="MobiDB-lite"/>
    </source>
</evidence>
<dbReference type="EMBL" id="CAJNOJ010000130">
    <property type="protein sequence ID" value="CAF1170218.1"/>
    <property type="molecule type" value="Genomic_DNA"/>
</dbReference>
<evidence type="ECO:0000256" key="2">
    <source>
        <dbReference type="SAM" id="Phobius"/>
    </source>
</evidence>
<protein>
    <submittedName>
        <fullName evidence="3">Uncharacterized protein</fullName>
    </submittedName>
</protein>
<dbReference type="AlphaFoldDB" id="A0A814U5R0"/>
<evidence type="ECO:0000313" key="3">
    <source>
        <dbReference type="EMBL" id="CAF1170218.1"/>
    </source>
</evidence>
<dbReference type="OrthoDB" id="10041281at2759"/>
<feature type="compositionally biased region" description="Low complexity" evidence="1">
    <location>
        <begin position="265"/>
        <end position="276"/>
    </location>
</feature>